<feature type="transmembrane region" description="Helical" evidence="1">
    <location>
        <begin position="73"/>
        <end position="94"/>
    </location>
</feature>
<protein>
    <submittedName>
        <fullName evidence="2">Uncharacterized protein</fullName>
    </submittedName>
</protein>
<dbReference type="Proteomes" id="UP000678281">
    <property type="component" value="Unassembled WGS sequence"/>
</dbReference>
<accession>A0A942ICJ5</accession>
<organism evidence="2 3">
    <name type="scientific">Devosia litorisediminis</name>
    <dbReference type="NCBI Taxonomy" id="2829817"/>
    <lineage>
        <taxon>Bacteria</taxon>
        <taxon>Pseudomonadati</taxon>
        <taxon>Pseudomonadota</taxon>
        <taxon>Alphaproteobacteria</taxon>
        <taxon>Hyphomicrobiales</taxon>
        <taxon>Devosiaceae</taxon>
        <taxon>Devosia</taxon>
    </lineage>
</organism>
<gene>
    <name evidence="2" type="ORF">KD146_03385</name>
</gene>
<evidence type="ECO:0000256" key="1">
    <source>
        <dbReference type="SAM" id="Phobius"/>
    </source>
</evidence>
<comment type="caution">
    <text evidence="2">The sequence shown here is derived from an EMBL/GenBank/DDBJ whole genome shotgun (WGS) entry which is preliminary data.</text>
</comment>
<name>A0A942ICJ5_9HYPH</name>
<dbReference type="EMBL" id="JAGXTP010000001">
    <property type="protein sequence ID" value="MBS3847734.1"/>
    <property type="molecule type" value="Genomic_DNA"/>
</dbReference>
<sequence>MTATRDALKSDNYADRIGKILPAELTATYLPLRVLAETMSVSAYYLFSLALILAAFFFFLARHLIKLATLRNRTLYCLTFLVWVVAIDTERLVLEVFQAPVGNVSNLMFLVSGLGTVWSFAVPYMMEERS</sequence>
<evidence type="ECO:0000313" key="2">
    <source>
        <dbReference type="EMBL" id="MBS3847734.1"/>
    </source>
</evidence>
<keyword evidence="1" id="KW-0472">Membrane</keyword>
<evidence type="ECO:0000313" key="3">
    <source>
        <dbReference type="Proteomes" id="UP000678281"/>
    </source>
</evidence>
<dbReference type="AlphaFoldDB" id="A0A942ICJ5"/>
<feature type="transmembrane region" description="Helical" evidence="1">
    <location>
        <begin position="106"/>
        <end position="126"/>
    </location>
</feature>
<keyword evidence="3" id="KW-1185">Reference proteome</keyword>
<reference evidence="2" key="1">
    <citation type="submission" date="2021-04" db="EMBL/GenBank/DDBJ databases">
        <title>Devosia litorisediminis sp. nov., isolated from a sand dune.</title>
        <authorList>
            <person name="Park S."/>
            <person name="Yoon J.-H."/>
        </authorList>
    </citation>
    <scope>NUCLEOTIDE SEQUENCE</scope>
    <source>
        <strain evidence="2">BSSL-BM10</strain>
    </source>
</reference>
<proteinExistence type="predicted"/>
<keyword evidence="1" id="KW-1133">Transmembrane helix</keyword>
<feature type="transmembrane region" description="Helical" evidence="1">
    <location>
        <begin position="42"/>
        <end position="61"/>
    </location>
</feature>
<keyword evidence="1" id="KW-0812">Transmembrane</keyword>
<dbReference type="RefSeq" id="WP_212657335.1">
    <property type="nucleotide sequence ID" value="NZ_JAGXTP010000001.1"/>
</dbReference>